<keyword evidence="1" id="KW-1133">Transmembrane helix</keyword>
<keyword evidence="3" id="KW-1185">Reference proteome</keyword>
<dbReference type="Proteomes" id="UP001187192">
    <property type="component" value="Unassembled WGS sequence"/>
</dbReference>
<evidence type="ECO:0008006" key="4">
    <source>
        <dbReference type="Google" id="ProtNLM"/>
    </source>
</evidence>
<protein>
    <recommendedName>
        <fullName evidence="4">Transmembrane protein</fullName>
    </recommendedName>
</protein>
<evidence type="ECO:0000256" key="1">
    <source>
        <dbReference type="SAM" id="Phobius"/>
    </source>
</evidence>
<keyword evidence="1" id="KW-0472">Membrane</keyword>
<accession>A0AA87ZS73</accession>
<evidence type="ECO:0000313" key="2">
    <source>
        <dbReference type="EMBL" id="GMN38734.1"/>
    </source>
</evidence>
<proteinExistence type="predicted"/>
<reference evidence="2" key="1">
    <citation type="submission" date="2023-07" db="EMBL/GenBank/DDBJ databases">
        <title>draft genome sequence of fig (Ficus carica).</title>
        <authorList>
            <person name="Takahashi T."/>
            <person name="Nishimura K."/>
        </authorList>
    </citation>
    <scope>NUCLEOTIDE SEQUENCE</scope>
</reference>
<keyword evidence="1" id="KW-0812">Transmembrane</keyword>
<evidence type="ECO:0000313" key="3">
    <source>
        <dbReference type="Proteomes" id="UP001187192"/>
    </source>
</evidence>
<gene>
    <name evidence="2" type="ORF">TIFTF001_007966</name>
</gene>
<feature type="transmembrane region" description="Helical" evidence="1">
    <location>
        <begin position="104"/>
        <end position="125"/>
    </location>
</feature>
<feature type="transmembrane region" description="Helical" evidence="1">
    <location>
        <begin position="59"/>
        <end position="84"/>
    </location>
</feature>
<organism evidence="2 3">
    <name type="scientific">Ficus carica</name>
    <name type="common">Common fig</name>
    <dbReference type="NCBI Taxonomy" id="3494"/>
    <lineage>
        <taxon>Eukaryota</taxon>
        <taxon>Viridiplantae</taxon>
        <taxon>Streptophyta</taxon>
        <taxon>Embryophyta</taxon>
        <taxon>Tracheophyta</taxon>
        <taxon>Spermatophyta</taxon>
        <taxon>Magnoliopsida</taxon>
        <taxon>eudicotyledons</taxon>
        <taxon>Gunneridae</taxon>
        <taxon>Pentapetalae</taxon>
        <taxon>rosids</taxon>
        <taxon>fabids</taxon>
        <taxon>Rosales</taxon>
        <taxon>Moraceae</taxon>
        <taxon>Ficeae</taxon>
        <taxon>Ficus</taxon>
    </lineage>
</organism>
<comment type="caution">
    <text evidence="2">The sequence shown here is derived from an EMBL/GenBank/DDBJ whole genome shotgun (WGS) entry which is preliminary data.</text>
</comment>
<sequence length="177" mass="19854">MLVPSEGWVRAVSELSVESWSPFIVLRSGCVRREGLWIPRELGCGAALRGLATMVAPTLMGVALLEIAVVPLFSFVCNLCLFVIRAKVSPLVLRVGFCVDRVLVVVWWADLAFASPVVGVFLRVWDRGLLRLSPSRLITCVLFHWFVDFRSIWWFPSRLVAGRLAYFGFCSMGLSLY</sequence>
<dbReference type="AlphaFoldDB" id="A0AA87ZS73"/>
<name>A0AA87ZS73_FICCA</name>
<dbReference type="EMBL" id="BTGU01000008">
    <property type="protein sequence ID" value="GMN38734.1"/>
    <property type="molecule type" value="Genomic_DNA"/>
</dbReference>